<gene>
    <name evidence="2" type="ORF">MNV_290018</name>
</gene>
<accession>A0A284VPQ2</accession>
<sequence length="148" mass="16092">MGLFDKVLGMKEVEKTKLNKEEAFAAVALAAVAADGNISEEEGRGIITGLARMKLFENYNPNKMGSMFNKLIGIIKNQGIEALVTLSKENLPQELRETAFAVATDLALADGTIDKSEKDILTKIQQILGVPEETAIEIIEVMLIKNKG</sequence>
<dbReference type="SUPFAM" id="SSF158682">
    <property type="entry name" value="TerB-like"/>
    <property type="match status" value="1"/>
</dbReference>
<proteinExistence type="predicted"/>
<dbReference type="CDD" id="cd07176">
    <property type="entry name" value="terB"/>
    <property type="match status" value="1"/>
</dbReference>
<keyword evidence="3" id="KW-1185">Reference proteome</keyword>
<dbReference type="AlphaFoldDB" id="A0A284VPQ2"/>
<dbReference type="InterPro" id="IPR029024">
    <property type="entry name" value="TerB-like"/>
</dbReference>
<dbReference type="InterPro" id="IPR007791">
    <property type="entry name" value="DjlA_N"/>
</dbReference>
<evidence type="ECO:0000313" key="3">
    <source>
        <dbReference type="Proteomes" id="UP000218615"/>
    </source>
</evidence>
<feature type="domain" description="Co-chaperone DjlA N-terminal" evidence="1">
    <location>
        <begin position="22"/>
        <end position="137"/>
    </location>
</feature>
<protein>
    <recommendedName>
        <fullName evidence="1">Co-chaperone DjlA N-terminal domain-containing protein</fullName>
    </recommendedName>
</protein>
<reference evidence="3" key="1">
    <citation type="submission" date="2017-06" db="EMBL/GenBank/DDBJ databases">
        <authorList>
            <person name="Cremers G."/>
        </authorList>
    </citation>
    <scope>NUCLEOTIDE SEQUENCE [LARGE SCALE GENOMIC DNA]</scope>
</reference>
<name>A0A284VPQ2_9EURY</name>
<dbReference type="Pfam" id="PF05099">
    <property type="entry name" value="TerB"/>
    <property type="match status" value="1"/>
</dbReference>
<dbReference type="RefSeq" id="WP_096205979.1">
    <property type="nucleotide sequence ID" value="NZ_FZMP01000173.1"/>
</dbReference>
<dbReference type="EMBL" id="FZMP01000173">
    <property type="protein sequence ID" value="SNQ61266.1"/>
    <property type="molecule type" value="Genomic_DNA"/>
</dbReference>
<evidence type="ECO:0000313" key="2">
    <source>
        <dbReference type="EMBL" id="SNQ61266.1"/>
    </source>
</evidence>
<dbReference type="Gene3D" id="1.10.3680.10">
    <property type="entry name" value="TerB-like"/>
    <property type="match status" value="1"/>
</dbReference>
<organism evidence="2 3">
    <name type="scientific">Candidatus Methanoperedens nitratireducens</name>
    <dbReference type="NCBI Taxonomy" id="1392998"/>
    <lineage>
        <taxon>Archaea</taxon>
        <taxon>Methanobacteriati</taxon>
        <taxon>Methanobacteriota</taxon>
        <taxon>Stenosarchaea group</taxon>
        <taxon>Methanomicrobia</taxon>
        <taxon>Methanosarcinales</taxon>
        <taxon>ANME-2 cluster</taxon>
        <taxon>Candidatus Methanoperedentaceae</taxon>
        <taxon>Candidatus Methanoperedens</taxon>
    </lineage>
</organism>
<evidence type="ECO:0000259" key="1">
    <source>
        <dbReference type="Pfam" id="PF05099"/>
    </source>
</evidence>
<dbReference type="Proteomes" id="UP000218615">
    <property type="component" value="Unassembled WGS sequence"/>
</dbReference>